<evidence type="ECO:0000313" key="4">
    <source>
        <dbReference type="Proteomes" id="UP000094285"/>
    </source>
</evidence>
<dbReference type="RefSeq" id="XP_020063416.1">
    <property type="nucleotide sequence ID" value="XM_020206807.1"/>
</dbReference>
<dbReference type="OrthoDB" id="4026422at2759"/>
<organism evidence="3 4">
    <name type="scientific">Suhomyces tanzawaensis NRRL Y-17324</name>
    <dbReference type="NCBI Taxonomy" id="984487"/>
    <lineage>
        <taxon>Eukaryota</taxon>
        <taxon>Fungi</taxon>
        <taxon>Dikarya</taxon>
        <taxon>Ascomycota</taxon>
        <taxon>Saccharomycotina</taxon>
        <taxon>Pichiomycetes</taxon>
        <taxon>Debaryomycetaceae</taxon>
        <taxon>Suhomyces</taxon>
    </lineage>
</organism>
<proteinExistence type="predicted"/>
<dbReference type="AlphaFoldDB" id="A0A1E4SFK5"/>
<evidence type="ECO:0000256" key="1">
    <source>
        <dbReference type="SAM" id="MobiDB-lite"/>
    </source>
</evidence>
<dbReference type="GeneID" id="30980944"/>
<protein>
    <submittedName>
        <fullName evidence="3">Uncharacterized protein</fullName>
    </submittedName>
</protein>
<feature type="region of interest" description="Disordered" evidence="1">
    <location>
        <begin position="1"/>
        <end position="81"/>
    </location>
</feature>
<accession>A0A1E4SFK5</accession>
<keyword evidence="2" id="KW-1133">Transmembrane helix</keyword>
<dbReference type="EMBL" id="KV453913">
    <property type="protein sequence ID" value="ODV78294.1"/>
    <property type="molecule type" value="Genomic_DNA"/>
</dbReference>
<sequence>MGANEEDWSIISSSSDFDDESTTSSRDAEHDAVPEVGDYSIPSKDKNLDDTVSLTPHRRDSDRTQTGLSDTERSVSESWIKGLEPFDGDIDEIDSALESGHQDVPPTPESDIKSKGGDLALEPQPPKSAVSFKINFYENLSGINESVKLLSSDLYSFYGKRPLEMLTEYVSPETETGKGIPEEDLGDSNATINTTKSETPATDHFKSGAIDPPLTETDTPYLIQIRKQLGEYLQSLQTILDSNSAYLMYYISIAYLVYSLSIYLFDTATLIRIKQAPTLTESFYERLRSLVYEEEKQGYFFYTTTKRTNRILRGYSKVSANIFLGTQHVLGRVENISSLLKLKLDEYVPRVVDFTQTYGFLARNSAREYSKQILNTVQKYSIIGLGKGETYFKKTWEFVSNQTQKYSVIGMARAGTYSTKSWKYMSNQAGRGWSWVLNTHQNWGPAQKEFQRLWNITTTEAFHGFNRAKVFTSSVWGQTNKTRVLQSEVVNTCIENIQTCSKYLNSLYRQTYRSFWETPNLPAIAQRKELTLSVCT</sequence>
<evidence type="ECO:0000256" key="2">
    <source>
        <dbReference type="SAM" id="Phobius"/>
    </source>
</evidence>
<gene>
    <name evidence="3" type="ORF">CANTADRAFT_22310</name>
</gene>
<feature type="transmembrane region" description="Helical" evidence="2">
    <location>
        <begin position="246"/>
        <end position="265"/>
    </location>
</feature>
<reference evidence="4" key="1">
    <citation type="submission" date="2016-05" db="EMBL/GenBank/DDBJ databases">
        <title>Comparative genomics of biotechnologically important yeasts.</title>
        <authorList>
            <consortium name="DOE Joint Genome Institute"/>
            <person name="Riley R."/>
            <person name="Haridas S."/>
            <person name="Wolfe K.H."/>
            <person name="Lopes M.R."/>
            <person name="Hittinger C.T."/>
            <person name="Goker M."/>
            <person name="Salamov A."/>
            <person name="Wisecaver J."/>
            <person name="Long T.M."/>
            <person name="Aerts A.L."/>
            <person name="Barry K."/>
            <person name="Choi C."/>
            <person name="Clum A."/>
            <person name="Coughlan A.Y."/>
            <person name="Deshpande S."/>
            <person name="Douglass A.P."/>
            <person name="Hanson S.J."/>
            <person name="Klenk H.-P."/>
            <person name="Labutti K."/>
            <person name="Lapidus A."/>
            <person name="Lindquist E."/>
            <person name="Lipzen A."/>
            <person name="Meier-Kolthoff J.P."/>
            <person name="Ohm R.A."/>
            <person name="Otillar R.P."/>
            <person name="Pangilinan J."/>
            <person name="Peng Y."/>
            <person name="Rokas A."/>
            <person name="Rosa C.A."/>
            <person name="Scheuner C."/>
            <person name="Sibirny A.A."/>
            <person name="Slot J.C."/>
            <person name="Stielow J.B."/>
            <person name="Sun H."/>
            <person name="Kurtzman C.P."/>
            <person name="Blackwell M."/>
            <person name="Grigoriev I.V."/>
            <person name="Jeffries T.W."/>
        </authorList>
    </citation>
    <scope>NUCLEOTIDE SEQUENCE [LARGE SCALE GENOMIC DNA]</scope>
    <source>
        <strain evidence="4">NRRL Y-17324</strain>
    </source>
</reference>
<keyword evidence="4" id="KW-1185">Reference proteome</keyword>
<evidence type="ECO:0000313" key="3">
    <source>
        <dbReference type="EMBL" id="ODV78294.1"/>
    </source>
</evidence>
<dbReference type="Proteomes" id="UP000094285">
    <property type="component" value="Unassembled WGS sequence"/>
</dbReference>
<feature type="region of interest" description="Disordered" evidence="1">
    <location>
        <begin position="98"/>
        <end position="124"/>
    </location>
</feature>
<name>A0A1E4SFK5_9ASCO</name>
<keyword evidence="2" id="KW-0812">Transmembrane</keyword>
<keyword evidence="2" id="KW-0472">Membrane</keyword>